<gene>
    <name evidence="8" type="primary">glpQ</name>
    <name evidence="8" type="ORF">KOR42_03360</name>
</gene>
<dbReference type="AlphaFoldDB" id="A0A5C5X2C6"/>
<evidence type="ECO:0000256" key="4">
    <source>
        <dbReference type="ARBA" id="ARBA00022798"/>
    </source>
</evidence>
<reference evidence="8 9" key="1">
    <citation type="submission" date="2019-02" db="EMBL/GenBank/DDBJ databases">
        <title>Deep-cultivation of Planctomycetes and their phenomic and genomic characterization uncovers novel biology.</title>
        <authorList>
            <person name="Wiegand S."/>
            <person name="Jogler M."/>
            <person name="Boedeker C."/>
            <person name="Pinto D."/>
            <person name="Vollmers J."/>
            <person name="Rivas-Marin E."/>
            <person name="Kohn T."/>
            <person name="Peeters S.H."/>
            <person name="Heuer A."/>
            <person name="Rast P."/>
            <person name="Oberbeckmann S."/>
            <person name="Bunk B."/>
            <person name="Jeske O."/>
            <person name="Meyerdierks A."/>
            <person name="Storesund J.E."/>
            <person name="Kallscheuer N."/>
            <person name="Luecker S."/>
            <person name="Lage O.M."/>
            <person name="Pohl T."/>
            <person name="Merkel B.J."/>
            <person name="Hornburger P."/>
            <person name="Mueller R.-W."/>
            <person name="Bruemmer F."/>
            <person name="Labrenz M."/>
            <person name="Spormann A.M."/>
            <person name="Op Den Camp H."/>
            <person name="Overmann J."/>
            <person name="Amann R."/>
            <person name="Jetten M.S.M."/>
            <person name="Mascher T."/>
            <person name="Medema M.H."/>
            <person name="Devos D.P."/>
            <person name="Kaster A.-K."/>
            <person name="Ovreas L."/>
            <person name="Rohde M."/>
            <person name="Galperin M.Y."/>
            <person name="Jogler C."/>
        </authorList>
    </citation>
    <scope>NUCLEOTIDE SEQUENCE [LARGE SCALE GENOMIC DNA]</scope>
    <source>
        <strain evidence="8 9">KOR42</strain>
    </source>
</reference>
<accession>A0A5C5X2C6</accession>
<dbReference type="Proteomes" id="UP000317243">
    <property type="component" value="Unassembled WGS sequence"/>
</dbReference>
<keyword evidence="3" id="KW-0732">Signal</keyword>
<evidence type="ECO:0000256" key="2">
    <source>
        <dbReference type="ARBA" id="ARBA00012247"/>
    </source>
</evidence>
<dbReference type="GO" id="GO:0006629">
    <property type="term" value="P:lipid metabolic process"/>
    <property type="evidence" value="ECO:0007669"/>
    <property type="project" value="InterPro"/>
</dbReference>
<dbReference type="EMBL" id="SIHI01000001">
    <property type="protein sequence ID" value="TWT56980.1"/>
    <property type="molecule type" value="Genomic_DNA"/>
</dbReference>
<keyword evidence="9" id="KW-1185">Reference proteome</keyword>
<evidence type="ECO:0000256" key="1">
    <source>
        <dbReference type="ARBA" id="ARBA00007277"/>
    </source>
</evidence>
<dbReference type="SUPFAM" id="SSF51695">
    <property type="entry name" value="PLC-like phosphodiesterases"/>
    <property type="match status" value="1"/>
</dbReference>
<sequence length="331" mass="36991">MARVRQVQVIAHRGASGYLPEHTLEAKAMAYAMGADYLEQDVVLSKDNIPVVLHDIHLDTVTDVAERFPDRKRSDGRFYAIDFLAEEIQSLRASERFHHKTGKAIFSGRFPPHTGTFQVPTLADEIELIQGLNKSTGRNVAIYPELKQPEFHHEEGRDLSKVVLDELARFGYTSKSSPVIVQCFDEMELRRVREDLNCELTLVQLFSAAKWMTQRDAVDERRKRLAVVAEYADGIGPSIDAIFLEDPLGGVPISSSLVVDAHAADLIVHPWTFRADAFPSMFQSFAQLHQAAVLAGIDGVFSDFPDQSVMYFENLAAEKGRCTRMAEATAP</sequence>
<evidence type="ECO:0000256" key="6">
    <source>
        <dbReference type="ARBA" id="ARBA00047512"/>
    </source>
</evidence>
<comment type="catalytic activity">
    <reaction evidence="6">
        <text>a sn-glycero-3-phosphodiester + H2O = an alcohol + sn-glycerol 3-phosphate + H(+)</text>
        <dbReference type="Rhea" id="RHEA:12969"/>
        <dbReference type="ChEBI" id="CHEBI:15377"/>
        <dbReference type="ChEBI" id="CHEBI:15378"/>
        <dbReference type="ChEBI" id="CHEBI:30879"/>
        <dbReference type="ChEBI" id="CHEBI:57597"/>
        <dbReference type="ChEBI" id="CHEBI:83408"/>
        <dbReference type="EC" id="3.1.4.46"/>
    </reaction>
</comment>
<evidence type="ECO:0000313" key="8">
    <source>
        <dbReference type="EMBL" id="TWT56980.1"/>
    </source>
</evidence>
<keyword evidence="4" id="KW-0319">Glycerol metabolism</keyword>
<keyword evidence="5 8" id="KW-0378">Hydrolase</keyword>
<proteinExistence type="inferred from homology"/>
<evidence type="ECO:0000313" key="9">
    <source>
        <dbReference type="Proteomes" id="UP000317243"/>
    </source>
</evidence>
<organism evidence="8 9">
    <name type="scientific">Thalassoglobus neptunius</name>
    <dbReference type="NCBI Taxonomy" id="1938619"/>
    <lineage>
        <taxon>Bacteria</taxon>
        <taxon>Pseudomonadati</taxon>
        <taxon>Planctomycetota</taxon>
        <taxon>Planctomycetia</taxon>
        <taxon>Planctomycetales</taxon>
        <taxon>Planctomycetaceae</taxon>
        <taxon>Thalassoglobus</taxon>
    </lineage>
</organism>
<dbReference type="PANTHER" id="PTHR43620">
    <property type="entry name" value="GLYCEROPHOSPHORYL DIESTER PHOSPHODIESTERASE"/>
    <property type="match status" value="1"/>
</dbReference>
<feature type="domain" description="GP-PDE" evidence="7">
    <location>
        <begin position="7"/>
        <end position="312"/>
    </location>
</feature>
<dbReference type="GO" id="GO:0006071">
    <property type="term" value="P:glycerol metabolic process"/>
    <property type="evidence" value="ECO:0007669"/>
    <property type="project" value="UniProtKB-KW"/>
</dbReference>
<dbReference type="Pfam" id="PF03009">
    <property type="entry name" value="GDPD"/>
    <property type="match status" value="1"/>
</dbReference>
<protein>
    <recommendedName>
        <fullName evidence="2">glycerophosphodiester phosphodiesterase</fullName>
        <ecNumber evidence="2">3.1.4.46</ecNumber>
    </recommendedName>
</protein>
<dbReference type="InterPro" id="IPR017946">
    <property type="entry name" value="PLC-like_Pdiesterase_TIM-brl"/>
</dbReference>
<evidence type="ECO:0000259" key="7">
    <source>
        <dbReference type="PROSITE" id="PS51704"/>
    </source>
</evidence>
<dbReference type="PANTHER" id="PTHR43620:SF7">
    <property type="entry name" value="GLYCEROPHOSPHODIESTER PHOSPHODIESTERASE GDPD5-RELATED"/>
    <property type="match status" value="1"/>
</dbReference>
<evidence type="ECO:0000256" key="5">
    <source>
        <dbReference type="ARBA" id="ARBA00022801"/>
    </source>
</evidence>
<dbReference type="FunFam" id="3.20.20.190:FF:000009">
    <property type="entry name" value="Glycerophosphodiester phosphodiesterase, periplasmic"/>
    <property type="match status" value="1"/>
</dbReference>
<dbReference type="Gene3D" id="3.20.20.190">
    <property type="entry name" value="Phosphatidylinositol (PI) phosphodiesterase"/>
    <property type="match status" value="1"/>
</dbReference>
<dbReference type="NCBIfam" id="NF008354">
    <property type="entry name" value="PRK11143.1"/>
    <property type="match status" value="1"/>
</dbReference>
<dbReference type="EC" id="3.1.4.46" evidence="2"/>
<dbReference type="InterPro" id="IPR030395">
    <property type="entry name" value="GP_PDE_dom"/>
</dbReference>
<dbReference type="OrthoDB" id="238714at2"/>
<dbReference type="GO" id="GO:0042597">
    <property type="term" value="C:periplasmic space"/>
    <property type="evidence" value="ECO:0007669"/>
    <property type="project" value="TreeGrafter"/>
</dbReference>
<comment type="similarity">
    <text evidence="1">Belongs to the glycerophosphoryl diester phosphodiesterase family.</text>
</comment>
<comment type="caution">
    <text evidence="8">The sequence shown here is derived from an EMBL/GenBank/DDBJ whole genome shotgun (WGS) entry which is preliminary data.</text>
</comment>
<evidence type="ECO:0000256" key="3">
    <source>
        <dbReference type="ARBA" id="ARBA00022729"/>
    </source>
</evidence>
<name>A0A5C5X2C6_9PLAN</name>
<dbReference type="PROSITE" id="PS51704">
    <property type="entry name" value="GP_PDE"/>
    <property type="match status" value="1"/>
</dbReference>
<dbReference type="GO" id="GO:0008889">
    <property type="term" value="F:glycerophosphodiester phosphodiesterase activity"/>
    <property type="evidence" value="ECO:0007669"/>
    <property type="project" value="UniProtKB-EC"/>
</dbReference>